<evidence type="ECO:0000313" key="4">
    <source>
        <dbReference type="EMBL" id="AOW30155.1"/>
    </source>
</evidence>
<keyword evidence="2" id="KW-0812">Transmembrane</keyword>
<dbReference type="eggNOG" id="ENOG502RQEE">
    <property type="taxonomic scope" value="Eukaryota"/>
</dbReference>
<dbReference type="OrthoDB" id="4023174at2759"/>
<proteinExistence type="predicted"/>
<evidence type="ECO:0000313" key="3">
    <source>
        <dbReference type="CGD" id="CAL0000195185"/>
    </source>
</evidence>
<dbReference type="Proteomes" id="UP000000559">
    <property type="component" value="Chromosome 6"/>
</dbReference>
<dbReference type="VEuPathDB" id="FungiDB:C6_02200C_A"/>
<accession>A0A1D8PPU4</accession>
<feature type="region of interest" description="Disordered" evidence="1">
    <location>
        <begin position="1"/>
        <end position="38"/>
    </location>
</feature>
<dbReference type="GeneID" id="3645863"/>
<dbReference type="SMR" id="A0A1D8PPU4"/>
<evidence type="ECO:0000313" key="5">
    <source>
        <dbReference type="Proteomes" id="UP000000559"/>
    </source>
</evidence>
<reference evidence="4 5" key="2">
    <citation type="journal article" date="2007" name="Genome Biol.">
        <title>Assembly of the Candida albicans genome into sixteen supercontigs aligned on the eight chromosomes.</title>
        <authorList>
            <person name="van het Hoog M."/>
            <person name="Rast T.J."/>
            <person name="Martchenko M."/>
            <person name="Grindle S."/>
            <person name="Dignard D."/>
            <person name="Hogues H."/>
            <person name="Cuomo C."/>
            <person name="Berriman M."/>
            <person name="Scherer S."/>
            <person name="Magee B.B."/>
            <person name="Whiteway M."/>
            <person name="Chibana H."/>
            <person name="Nantel A."/>
            <person name="Magee P.T."/>
        </authorList>
    </citation>
    <scope>GENOME REANNOTATION</scope>
    <source>
        <strain evidence="5">SC5314 / ATCC MYA-2876</strain>
    </source>
</reference>
<keyword evidence="5" id="KW-1185">Reference proteome</keyword>
<keyword evidence="2" id="KW-1133">Transmembrane helix</keyword>
<dbReference type="InParanoid" id="A0A1D8PPU4"/>
<reference evidence="4 5" key="1">
    <citation type="journal article" date="2004" name="Proc. Natl. Acad. Sci. U.S.A.">
        <title>The diploid genome sequence of Candida albicans.</title>
        <authorList>
            <person name="Jones T."/>
            <person name="Federspiel N.A."/>
            <person name="Chibana H."/>
            <person name="Dungan J."/>
            <person name="Kalman S."/>
            <person name="Magee B.B."/>
            <person name="Newport G."/>
            <person name="Thorstenson Y.R."/>
            <person name="Agabian N."/>
            <person name="Magee P.T."/>
            <person name="Davis R.W."/>
            <person name="Scherer S."/>
        </authorList>
    </citation>
    <scope>NUCLEOTIDE SEQUENCE [LARGE SCALE GENOMIC DNA]</scope>
    <source>
        <strain evidence="5">SC5314 / ATCC MYA-2876</strain>
    </source>
</reference>
<feature type="compositionally biased region" description="Polar residues" evidence="1">
    <location>
        <begin position="1"/>
        <end position="35"/>
    </location>
</feature>
<dbReference type="CGD" id="CAL0000195185">
    <property type="gene designation" value="orf19.10964"/>
</dbReference>
<name>A0A1D8PPU4_CANAL</name>
<keyword evidence="2" id="KW-0472">Membrane</keyword>
<sequence>MSTNSFPILKTPSTSNVPTITRPPFQTNSNPLATKSQSTITQIPSSQLHYSTRTRSTTINEINELIKQDYKASHNKFNCNSNGGKIKLLDDVDLEKQLIETAGGKNHVWTFILKLVILTILVLGSGILIFYAL</sequence>
<organism evidence="4 5">
    <name type="scientific">Candida albicans (strain SC5314 / ATCC MYA-2876)</name>
    <name type="common">Yeast</name>
    <dbReference type="NCBI Taxonomy" id="237561"/>
    <lineage>
        <taxon>Eukaryota</taxon>
        <taxon>Fungi</taxon>
        <taxon>Dikarya</taxon>
        <taxon>Ascomycota</taxon>
        <taxon>Saccharomycotina</taxon>
        <taxon>Pichiomycetes</taxon>
        <taxon>Debaryomycetaceae</taxon>
        <taxon>Candida/Lodderomyces clade</taxon>
        <taxon>Candida</taxon>
    </lineage>
</organism>
<evidence type="ECO:0000256" key="2">
    <source>
        <dbReference type="SAM" id="Phobius"/>
    </source>
</evidence>
<dbReference type="KEGG" id="cal:CAALFM_C602200CA"/>
<reference evidence="4 5" key="3">
    <citation type="journal article" date="2013" name="Genome Biol.">
        <title>Assembly of a phased diploid Candida albicans genome facilitates allele-specific measurements and provides a simple model for repeat and indel structure.</title>
        <authorList>
            <person name="Muzzey D."/>
            <person name="Schwartz K."/>
            <person name="Weissman J.S."/>
            <person name="Sherlock G."/>
        </authorList>
    </citation>
    <scope>NUCLEOTIDE SEQUENCE [LARGE SCALE GENOMIC DNA]</scope>
    <source>
        <strain evidence="5">SC5314 / ATCC MYA-2876</strain>
    </source>
</reference>
<feature type="transmembrane region" description="Helical" evidence="2">
    <location>
        <begin position="111"/>
        <end position="132"/>
    </location>
</feature>
<protein>
    <submittedName>
        <fullName evidence="4">Uncharacterized protein</fullName>
    </submittedName>
</protein>
<evidence type="ECO:0000256" key="1">
    <source>
        <dbReference type="SAM" id="MobiDB-lite"/>
    </source>
</evidence>
<dbReference type="EMBL" id="CP017628">
    <property type="protein sequence ID" value="AOW30155.1"/>
    <property type="molecule type" value="Genomic_DNA"/>
</dbReference>
<dbReference type="AlphaFoldDB" id="A0A1D8PPU4"/>
<dbReference type="RefSeq" id="XP_712500.2">
    <property type="nucleotide sequence ID" value="XM_707407.2"/>
</dbReference>
<gene>
    <name evidence="4" type="ordered locus">CAALFM_C602200CA</name>
    <name evidence="3" type="ordered locus">orf19.10964</name>
</gene>